<evidence type="ECO:0000313" key="2">
    <source>
        <dbReference type="Proteomes" id="UP000095229"/>
    </source>
</evidence>
<accession>A0A1E5JV78</accession>
<evidence type="ECO:0000313" key="1">
    <source>
        <dbReference type="EMBL" id="OEH48427.1"/>
    </source>
</evidence>
<gene>
    <name evidence="1" type="ORF">lpari_00559</name>
</gene>
<dbReference type="OrthoDB" id="9987342at2"/>
<protein>
    <submittedName>
        <fullName evidence="1">Uncharacterized protein</fullName>
    </submittedName>
</protein>
<name>A0A1E5JV78_9GAMM</name>
<dbReference type="EMBL" id="LSOG01000017">
    <property type="protein sequence ID" value="OEH48427.1"/>
    <property type="molecule type" value="Genomic_DNA"/>
</dbReference>
<organism evidence="1 2">
    <name type="scientific">Legionella parisiensis</name>
    <dbReference type="NCBI Taxonomy" id="45071"/>
    <lineage>
        <taxon>Bacteria</taxon>
        <taxon>Pseudomonadati</taxon>
        <taxon>Pseudomonadota</taxon>
        <taxon>Gammaproteobacteria</taxon>
        <taxon>Legionellales</taxon>
        <taxon>Legionellaceae</taxon>
        <taxon>Legionella</taxon>
    </lineage>
</organism>
<dbReference type="PATRIC" id="fig|45071.7.peg.602"/>
<keyword evidence="2" id="KW-1185">Reference proteome</keyword>
<dbReference type="RefSeq" id="WP_069683404.1">
    <property type="nucleotide sequence ID" value="NZ_LSOG01000017.1"/>
</dbReference>
<dbReference type="AlphaFoldDB" id="A0A1E5JV78"/>
<dbReference type="Proteomes" id="UP000095229">
    <property type="component" value="Unassembled WGS sequence"/>
</dbReference>
<proteinExistence type="predicted"/>
<reference evidence="1 2" key="1">
    <citation type="submission" date="2016-02" db="EMBL/GenBank/DDBJ databases">
        <title>Secondary metabolites in Legionella.</title>
        <authorList>
            <person name="Tobias N.J."/>
            <person name="Bode H.B."/>
        </authorList>
    </citation>
    <scope>NUCLEOTIDE SEQUENCE [LARGE SCALE GENOMIC DNA]</scope>
    <source>
        <strain evidence="1 2">DSM 19216</strain>
    </source>
</reference>
<sequence>MEEKHNLQKTVIVALDISKYSENFGDFSRLSTLRKTDLVTQSIRNVCNNLSKTHPMDKWIISWREYGVSDESISDVDKKFLNQQYKICAKNFLIY</sequence>
<comment type="caution">
    <text evidence="1">The sequence shown here is derived from an EMBL/GenBank/DDBJ whole genome shotgun (WGS) entry which is preliminary data.</text>
</comment>